<dbReference type="SUPFAM" id="SSF52156">
    <property type="entry name" value="Initiation factor IF2/eIF5b, domain 3"/>
    <property type="match status" value="1"/>
</dbReference>
<feature type="compositionally biased region" description="Basic and acidic residues" evidence="13">
    <location>
        <begin position="163"/>
        <end position="242"/>
    </location>
</feature>
<dbReference type="SUPFAM" id="SSF52540">
    <property type="entry name" value="P-loop containing nucleoside triphosphate hydrolases"/>
    <property type="match status" value="1"/>
</dbReference>
<dbReference type="PANTHER" id="PTHR43381">
    <property type="entry name" value="TRANSLATION INITIATION FACTOR IF-2-RELATED"/>
    <property type="match status" value="1"/>
</dbReference>
<dbReference type="InterPro" id="IPR036925">
    <property type="entry name" value="TIF_IF2_dom3_sf"/>
</dbReference>
<dbReference type="Gene3D" id="3.40.50.10050">
    <property type="entry name" value="Translation initiation factor IF- 2, domain 3"/>
    <property type="match status" value="1"/>
</dbReference>
<evidence type="ECO:0000256" key="2">
    <source>
        <dbReference type="ARBA" id="ARBA00007733"/>
    </source>
</evidence>
<dbReference type="EMBL" id="CP076754">
    <property type="protein sequence ID" value="QWW25458.1"/>
    <property type="molecule type" value="Genomic_DNA"/>
</dbReference>
<evidence type="ECO:0000256" key="5">
    <source>
        <dbReference type="ARBA" id="ARBA00022490"/>
    </source>
</evidence>
<dbReference type="GO" id="GO:0005525">
    <property type="term" value="F:GTP binding"/>
    <property type="evidence" value="ECO:0007669"/>
    <property type="project" value="UniProtKB-KW"/>
</dbReference>
<evidence type="ECO:0000256" key="1">
    <source>
        <dbReference type="ARBA" id="ARBA00004496"/>
    </source>
</evidence>
<dbReference type="InterPro" id="IPR005225">
    <property type="entry name" value="Small_GTP-bd"/>
</dbReference>
<dbReference type="PROSITE" id="PS51722">
    <property type="entry name" value="G_TR_2"/>
    <property type="match status" value="1"/>
</dbReference>
<reference evidence="16" key="1">
    <citation type="submission" date="2021-06" db="EMBL/GenBank/DDBJ databases">
        <title>Candida auris outbreak in lebanese hospital.</title>
        <authorList>
            <person name="Finianos M."/>
        </authorList>
    </citation>
    <scope>NUCLEOTIDE SEQUENCE</scope>
    <source>
        <strain evidence="16">CA7LBN</strain>
    </source>
</reference>
<dbReference type="GO" id="GO:0003924">
    <property type="term" value="F:GTPase activity"/>
    <property type="evidence" value="ECO:0007669"/>
    <property type="project" value="InterPro"/>
</dbReference>
<dbReference type="GO" id="GO:0003743">
    <property type="term" value="F:translation initiation factor activity"/>
    <property type="evidence" value="ECO:0007669"/>
    <property type="project" value="UniProtKB-KW"/>
</dbReference>
<dbReference type="Gene3D" id="3.40.50.300">
    <property type="entry name" value="P-loop containing nucleotide triphosphate hydrolases"/>
    <property type="match status" value="1"/>
</dbReference>
<evidence type="ECO:0000256" key="4">
    <source>
        <dbReference type="ARBA" id="ARBA00013824"/>
    </source>
</evidence>
<keyword evidence="10" id="KW-0648">Protein biosynthesis</keyword>
<feature type="compositionally biased region" description="Basic residues" evidence="13">
    <location>
        <begin position="262"/>
        <end position="275"/>
    </location>
</feature>
<keyword evidence="11" id="KW-0342">GTP-binding</keyword>
<dbReference type="CDD" id="cd01887">
    <property type="entry name" value="IF2_eIF5B"/>
    <property type="match status" value="1"/>
</dbReference>
<dbReference type="InterPro" id="IPR027417">
    <property type="entry name" value="P-loop_NTPase"/>
</dbReference>
<evidence type="ECO:0000256" key="9">
    <source>
        <dbReference type="ARBA" id="ARBA00022801"/>
    </source>
</evidence>
<dbReference type="InterPro" id="IPR015760">
    <property type="entry name" value="TIF_IF2"/>
</dbReference>
<keyword evidence="14" id="KW-1133">Transmembrane helix</keyword>
<keyword evidence="6" id="KW-0396">Initiation factor</keyword>
<feature type="compositionally biased region" description="Basic and acidic residues" evidence="13">
    <location>
        <begin position="124"/>
        <end position="135"/>
    </location>
</feature>
<feature type="compositionally biased region" description="Basic and acidic residues" evidence="13">
    <location>
        <begin position="333"/>
        <end position="360"/>
    </location>
</feature>
<evidence type="ECO:0000313" key="16">
    <source>
        <dbReference type="EMBL" id="QWW25458.1"/>
    </source>
</evidence>
<feature type="compositionally biased region" description="Acidic residues" evidence="13">
    <location>
        <begin position="37"/>
        <end position="48"/>
    </location>
</feature>
<keyword evidence="7" id="KW-0479">Metal-binding</keyword>
<dbReference type="AlphaFoldDB" id="A0A8F2W477"/>
<feature type="region of interest" description="Disordered" evidence="13">
    <location>
        <begin position="1046"/>
        <end position="1066"/>
    </location>
</feature>
<dbReference type="FunFam" id="3.40.50.10050:FF:000002">
    <property type="entry name" value="Eukaryotic translation initiation factor 5B"/>
    <property type="match status" value="1"/>
</dbReference>
<dbReference type="GO" id="GO:0005739">
    <property type="term" value="C:mitochondrion"/>
    <property type="evidence" value="ECO:0007669"/>
    <property type="project" value="TreeGrafter"/>
</dbReference>
<dbReference type="Pfam" id="PF00009">
    <property type="entry name" value="GTP_EFTU"/>
    <property type="match status" value="1"/>
</dbReference>
<dbReference type="EC" id="3.6.5.3" evidence="3"/>
<dbReference type="InterPro" id="IPR023115">
    <property type="entry name" value="TIF_IF2_dom3"/>
</dbReference>
<dbReference type="InterPro" id="IPR009346">
    <property type="entry name" value="GRIM-19"/>
</dbReference>
<comment type="similarity">
    <text evidence="2">Belongs to the TRAFAC class translation factor GTPase superfamily. Classic translation factor GTPase family. IF-2 subfamily.</text>
</comment>
<dbReference type="InterPro" id="IPR009000">
    <property type="entry name" value="Transl_B-barrel_sf"/>
</dbReference>
<keyword evidence="5" id="KW-0963">Cytoplasm</keyword>
<gene>
    <name evidence="16" type="ORF">CA7LBN_004345</name>
</gene>
<evidence type="ECO:0000256" key="3">
    <source>
        <dbReference type="ARBA" id="ARBA00011986"/>
    </source>
</evidence>
<evidence type="ECO:0000259" key="15">
    <source>
        <dbReference type="PROSITE" id="PS51722"/>
    </source>
</evidence>
<feature type="domain" description="Tr-type G" evidence="15">
    <location>
        <begin position="383"/>
        <end position="601"/>
    </location>
</feature>
<feature type="transmembrane region" description="Helical" evidence="14">
    <location>
        <begin position="966"/>
        <end position="983"/>
    </location>
</feature>
<feature type="compositionally biased region" description="Acidic residues" evidence="13">
    <location>
        <begin position="293"/>
        <end position="315"/>
    </location>
</feature>
<dbReference type="FunFam" id="3.40.50.300:FF:000112">
    <property type="entry name" value="Eukaryotic translation initiation factor 5B"/>
    <property type="match status" value="1"/>
</dbReference>
<dbReference type="Proteomes" id="UP000825438">
    <property type="component" value="Chromosome VI"/>
</dbReference>
<dbReference type="CDD" id="cd03703">
    <property type="entry name" value="aeIF5B_II"/>
    <property type="match status" value="1"/>
</dbReference>
<feature type="compositionally biased region" description="Acidic residues" evidence="13">
    <location>
        <begin position="15"/>
        <end position="24"/>
    </location>
</feature>
<evidence type="ECO:0000256" key="10">
    <source>
        <dbReference type="ARBA" id="ARBA00022917"/>
    </source>
</evidence>
<feature type="compositionally biased region" description="Polar residues" evidence="13">
    <location>
        <begin position="316"/>
        <end position="327"/>
    </location>
</feature>
<dbReference type="NCBIfam" id="NF003078">
    <property type="entry name" value="PRK04004.1"/>
    <property type="match status" value="1"/>
</dbReference>
<dbReference type="NCBIfam" id="TIGR00231">
    <property type="entry name" value="small_GTP"/>
    <property type="match status" value="1"/>
</dbReference>
<protein>
    <recommendedName>
        <fullName evidence="4">Eukaryotic translation initiation factor 5B</fullName>
        <ecNumber evidence="3">3.6.5.3</ecNumber>
    </recommendedName>
    <alternativeName>
        <fullName evidence="12">Translation initiation factor IF-2</fullName>
    </alternativeName>
</protein>
<dbReference type="FunFam" id="2.40.30.10:FF:000013">
    <property type="entry name" value="eukaryotic translation initiation factor 5B"/>
    <property type="match status" value="1"/>
</dbReference>
<evidence type="ECO:0000256" key="14">
    <source>
        <dbReference type="SAM" id="Phobius"/>
    </source>
</evidence>
<keyword evidence="8" id="KW-0547">Nucleotide-binding</keyword>
<dbReference type="SUPFAM" id="SSF50447">
    <property type="entry name" value="Translation proteins"/>
    <property type="match status" value="1"/>
</dbReference>
<dbReference type="Pfam" id="PF11987">
    <property type="entry name" value="IF-2"/>
    <property type="match status" value="1"/>
</dbReference>
<proteinExistence type="inferred from homology"/>
<evidence type="ECO:0000256" key="12">
    <source>
        <dbReference type="ARBA" id="ARBA00032478"/>
    </source>
</evidence>
<dbReference type="Pfam" id="PF06212">
    <property type="entry name" value="GRIM-19"/>
    <property type="match status" value="1"/>
</dbReference>
<evidence type="ECO:0000256" key="11">
    <source>
        <dbReference type="ARBA" id="ARBA00023134"/>
    </source>
</evidence>
<name>A0A8F2W477_CANAR</name>
<keyword evidence="14" id="KW-0472">Membrane</keyword>
<dbReference type="Gene3D" id="2.40.30.10">
    <property type="entry name" value="Translation factors"/>
    <property type="match status" value="2"/>
</dbReference>
<accession>A0A8F2W477</accession>
<feature type="compositionally biased region" description="Polar residues" evidence="13">
    <location>
        <begin position="369"/>
        <end position="379"/>
    </location>
</feature>
<feature type="compositionally biased region" description="Basic and acidic residues" evidence="13">
    <location>
        <begin position="277"/>
        <end position="292"/>
    </location>
</feature>
<dbReference type="GO" id="GO:0046872">
    <property type="term" value="F:metal ion binding"/>
    <property type="evidence" value="ECO:0007669"/>
    <property type="project" value="UniProtKB-KW"/>
</dbReference>
<evidence type="ECO:0000256" key="8">
    <source>
        <dbReference type="ARBA" id="ARBA00022741"/>
    </source>
</evidence>
<feature type="compositionally biased region" description="Basic and acidic residues" evidence="13">
    <location>
        <begin position="61"/>
        <end position="116"/>
    </location>
</feature>
<sequence length="1066" mass="119744">MAKKSKKGAKAGGDFWDEEIEGEQVTDTSIKEFSAEPADENEAPEADDFLSSIRSSKKKREAKEKEEKEKKDGPRILSKKEKEKLKKEAEKQAKKEAAAKKKAEQAAKKEQIKEANKQQAAINAEKRASDQEKLSSESQDSAPAKAPAKKGKKAPAGIAALRKQLELKKQMEEEQRRLEEEEEQRRLDAERSAAEREAEAEAAREAKRERDRLRKEKLKAEGKLLSKKQREEKKLQERRRELLLQGDGISVAGLEKKEKTVKPKRVVYSKKKSTKSKPADSEVSKSDQKADGEDVFDTWEQMLDEDEVNLQESEEQNSTNDNVTADTFDSPEEEVKPPLKAEPEKVNPDSVSEEFKEKKGSPKPAELSHTANDKNSQASGKELRSPICCILGHVDTGKTKLLDKIRQTNVQGGEAGGITQQIGATYFPVDAIKQKTAVMAQYEKQFFEVPGLLIIDTPGHESFTNLRSRGSSLCNIAILVIDIMHGLEQQTLESIRLLRDRKAPFVVALNKIDRLYDWKDVPNNSFRDSFAKQSKAVQSEFVNRYEQIKLALAEQGLNSELYFQNKNMSKYVSIVPTSAVTGEGVSDLLWLLLELTQKRMSKQLMYLSKVAATILEVKVVEGFGYTIDVVLSNGILREGDRVVLCGLNGPIATNIRALLTPPPSRELRIKSEYVHHKEVKAALGVKIAANDLEKAVAGSRLLVVGPEDDEDELMEEVMDDLTGLLDSVDTSGRGVVVQASTLGSLEALLDFLKDMKIPVMSIGLGPVYKRDVMKATAMLEKAPELAVMLCFDVKIDKEAEQYAEEQNVKIFNADIIYHLFDAFTAYQAKLLEARRKEFMEYAVLPCVLKTIQIINKRNPMIIGVDVVEGAVRIGTPICAVKKDPTTGTPNILVLGKVVSLEVNHKSTDIVKKGQTAAGVAMRLENPSSAQPTWGRHVDESDNLYSLISRRSIDTLKDPAFRFRPSIYFWGITGIIAFGFYRFYKGVDEQRELAREKQWARFSLEPLLRAEEDRHLARRYFSELKRREKVASTMSPSDRAKFEERIYNDDTKHRLPQYTAGVEPSKH</sequence>
<dbReference type="PANTHER" id="PTHR43381:SF4">
    <property type="entry name" value="EUKARYOTIC TRANSLATION INITIATION FACTOR 5B"/>
    <property type="match status" value="1"/>
</dbReference>
<dbReference type="InterPro" id="IPR000795">
    <property type="entry name" value="T_Tr_GTP-bd_dom"/>
</dbReference>
<evidence type="ECO:0000256" key="6">
    <source>
        <dbReference type="ARBA" id="ARBA00022540"/>
    </source>
</evidence>
<feature type="region of interest" description="Disordered" evidence="13">
    <location>
        <begin position="1"/>
        <end position="379"/>
    </location>
</feature>
<keyword evidence="14" id="KW-0812">Transmembrane</keyword>
<keyword evidence="9" id="KW-0378">Hydrolase</keyword>
<evidence type="ECO:0000256" key="13">
    <source>
        <dbReference type="SAM" id="MobiDB-lite"/>
    </source>
</evidence>
<dbReference type="PRINTS" id="PR00315">
    <property type="entry name" value="ELONGATNFCT"/>
</dbReference>
<evidence type="ECO:0000256" key="7">
    <source>
        <dbReference type="ARBA" id="ARBA00022723"/>
    </source>
</evidence>
<comment type="subcellular location">
    <subcellularLocation>
        <location evidence="1">Cytoplasm</location>
    </subcellularLocation>
</comment>
<organism evidence="16">
    <name type="scientific">Candidozyma auris</name>
    <name type="common">Yeast</name>
    <name type="synonym">Candida auris</name>
    <dbReference type="NCBI Taxonomy" id="498019"/>
    <lineage>
        <taxon>Eukaryota</taxon>
        <taxon>Fungi</taxon>
        <taxon>Dikarya</taxon>
        <taxon>Ascomycota</taxon>
        <taxon>Saccharomycotina</taxon>
        <taxon>Pichiomycetes</taxon>
        <taxon>Metschnikowiaceae</taxon>
        <taxon>Candidozyma</taxon>
    </lineage>
</organism>